<evidence type="ECO:0000256" key="3">
    <source>
        <dbReference type="SAM" id="MobiDB-lite"/>
    </source>
</evidence>
<comment type="caution">
    <text evidence="5">The sequence shown here is derived from an EMBL/GenBank/DDBJ whole genome shotgun (WGS) entry which is preliminary data.</text>
</comment>
<evidence type="ECO:0000256" key="2">
    <source>
        <dbReference type="PROSITE-ProRule" id="PRU01161"/>
    </source>
</evidence>
<dbReference type="InterPro" id="IPR016035">
    <property type="entry name" value="Acyl_Trfase/lysoPLipase"/>
</dbReference>
<evidence type="ECO:0000259" key="4">
    <source>
        <dbReference type="PROSITE" id="PS51635"/>
    </source>
</evidence>
<organism evidence="5 6">
    <name type="scientific">Paraburkholderia silvatlantica</name>
    <dbReference type="NCBI Taxonomy" id="321895"/>
    <lineage>
        <taxon>Bacteria</taxon>
        <taxon>Pseudomonadati</taxon>
        <taxon>Pseudomonadota</taxon>
        <taxon>Betaproteobacteria</taxon>
        <taxon>Burkholderiales</taxon>
        <taxon>Burkholderiaceae</taxon>
        <taxon>Paraburkholderia</taxon>
    </lineage>
</organism>
<feature type="active site" description="Proton acceptor" evidence="2">
    <location>
        <position position="326"/>
    </location>
</feature>
<dbReference type="GO" id="GO:0016787">
    <property type="term" value="F:hydrolase activity"/>
    <property type="evidence" value="ECO:0007669"/>
    <property type="project" value="UniProtKB-UniRule"/>
</dbReference>
<accession>A0A2V4SYL4</accession>
<comment type="caution">
    <text evidence="2">Lacks conserved residue(s) required for the propagation of feature annotation.</text>
</comment>
<feature type="short sequence motif" description="DGA/G" evidence="2">
    <location>
        <begin position="326"/>
        <end position="328"/>
    </location>
</feature>
<evidence type="ECO:0000313" key="5">
    <source>
        <dbReference type="EMBL" id="PYE14091.1"/>
    </source>
</evidence>
<keyword evidence="2" id="KW-0442">Lipid degradation</keyword>
<feature type="domain" description="PNPLA" evidence="4">
    <location>
        <begin position="47"/>
        <end position="339"/>
    </location>
</feature>
<name>A0A2V4SYL4_9BURK</name>
<feature type="short sequence motif" description="GXSXG" evidence="2">
    <location>
        <begin position="95"/>
        <end position="99"/>
    </location>
</feature>
<reference evidence="5 6" key="1">
    <citation type="submission" date="2018-06" db="EMBL/GenBank/DDBJ databases">
        <title>Genomic Encyclopedia of Type Strains, Phase IV (KMG-V): Genome sequencing to study the core and pangenomes of soil and plant-associated prokaryotes.</title>
        <authorList>
            <person name="Whitman W."/>
        </authorList>
    </citation>
    <scope>NUCLEOTIDE SEQUENCE [LARGE SCALE GENOMIC DNA]</scope>
    <source>
        <strain evidence="5 6">SRCL-318</strain>
    </source>
</reference>
<keyword evidence="2" id="KW-0378">Hydrolase</keyword>
<dbReference type="Pfam" id="PF01734">
    <property type="entry name" value="Patatin"/>
    <property type="match status" value="1"/>
</dbReference>
<evidence type="ECO:0000313" key="6">
    <source>
        <dbReference type="Proteomes" id="UP000247772"/>
    </source>
</evidence>
<sequence length="530" mass="57698">MSEQDTSVFSSGASIGSDAESTTPDPDIDPYIEREPDPEVGVFDIGLVLAGAISAGAYSAGVLDYLVEALDAWEAAKSEKQDVPMHRVRIRVIAGASAGSMNGAIAAVALQYDFHHVRSGDSGESNPFYDAWVKRISIDKLLAVHDLVGESPVVRSALDSTILQSITDDSLNYQAKVKHRPYLEGRVRFIFTQGGLRGIPYFLKLNGNTNEGLAMSLHKSYRSFSIGFNGMPIRRRPDDMPLATDIGQPKATDAGWASLGNAALGSGAFPIGLAPRLEKRNVADLNWRYVTGVGDKPIWLTPAWASTLNGVTPTPPYPCFDEFVVDGGTMDNELLDLARAEMAGTVARNERNGLLAKRALIMIDPFADALTTDFNKQESGRSGNLISSGIGLLGAWKNQARFNPVDLALALDDSVFSRFLIAPSRKRSDGTRDPSSAFDLASGALGGFGGFLDEEYRRHDYLLGRRNCQQFLANYFTLPGPILFSPKTRCFVNAGRSQRTRKFPSFPPWGHWRTPNHCLRGLPVPSTSKH</sequence>
<dbReference type="EMBL" id="QJSQ01000041">
    <property type="protein sequence ID" value="PYE14091.1"/>
    <property type="molecule type" value="Genomic_DNA"/>
</dbReference>
<dbReference type="InterPro" id="IPR002641">
    <property type="entry name" value="PNPLA_dom"/>
</dbReference>
<gene>
    <name evidence="5" type="ORF">C7410_14124</name>
</gene>
<dbReference type="Gene3D" id="3.40.1090.10">
    <property type="entry name" value="Cytosolic phospholipase A2 catalytic domain"/>
    <property type="match status" value="1"/>
</dbReference>
<dbReference type="Proteomes" id="UP000247772">
    <property type="component" value="Unassembled WGS sequence"/>
</dbReference>
<feature type="active site" description="Nucleophile" evidence="2">
    <location>
        <position position="97"/>
    </location>
</feature>
<dbReference type="GO" id="GO:0016042">
    <property type="term" value="P:lipid catabolic process"/>
    <property type="evidence" value="ECO:0007669"/>
    <property type="project" value="UniProtKB-UniRule"/>
</dbReference>
<keyword evidence="1 2" id="KW-0443">Lipid metabolism</keyword>
<feature type="region of interest" description="Disordered" evidence="3">
    <location>
        <begin position="1"/>
        <end position="35"/>
    </location>
</feature>
<evidence type="ECO:0000256" key="1">
    <source>
        <dbReference type="ARBA" id="ARBA00023098"/>
    </source>
</evidence>
<dbReference type="AlphaFoldDB" id="A0A2V4SYL4"/>
<protein>
    <submittedName>
        <fullName evidence="5">Patatin-like phospholipase</fullName>
    </submittedName>
</protein>
<dbReference type="PROSITE" id="PS51635">
    <property type="entry name" value="PNPLA"/>
    <property type="match status" value="1"/>
</dbReference>
<proteinExistence type="predicted"/>
<feature type="compositionally biased region" description="Polar residues" evidence="3">
    <location>
        <begin position="1"/>
        <end position="24"/>
    </location>
</feature>
<dbReference type="RefSeq" id="WP_181440020.1">
    <property type="nucleotide sequence ID" value="NZ_QJSQ01000041.1"/>
</dbReference>
<dbReference type="SUPFAM" id="SSF52151">
    <property type="entry name" value="FabD/lysophospholipase-like"/>
    <property type="match status" value="1"/>
</dbReference>